<dbReference type="Pfam" id="PF00268">
    <property type="entry name" value="Ribonuc_red_sm"/>
    <property type="match status" value="1"/>
</dbReference>
<dbReference type="Gene3D" id="1.10.620.20">
    <property type="entry name" value="Ribonucleotide Reductase, subunit A"/>
    <property type="match status" value="1"/>
</dbReference>
<evidence type="ECO:0000313" key="3">
    <source>
        <dbReference type="Proteomes" id="UP000313359"/>
    </source>
</evidence>
<keyword evidence="3" id="KW-1185">Reference proteome</keyword>
<comment type="similarity">
    <text evidence="1">Belongs to the ribonucleoside diphosphate reductase small chain family.</text>
</comment>
<dbReference type="InterPro" id="IPR009078">
    <property type="entry name" value="Ferritin-like_SF"/>
</dbReference>
<dbReference type="AlphaFoldDB" id="A0A5C2SMN2"/>
<dbReference type="InterPro" id="IPR033909">
    <property type="entry name" value="RNR_small"/>
</dbReference>
<dbReference type="InterPro" id="IPR000358">
    <property type="entry name" value="RNR_small_fam"/>
</dbReference>
<protein>
    <submittedName>
        <fullName evidence="2">Putative ribonucleoside-diphosphate reductase small chain B</fullName>
    </submittedName>
</protein>
<evidence type="ECO:0000313" key="2">
    <source>
        <dbReference type="EMBL" id="RPD64417.1"/>
    </source>
</evidence>
<sequence length="318" mass="35945">MDDCDDPACYCKEEILRPELTRFVLFPIRYPKIWSAYKTAQASFWTTAEIDLSHDAMQWREALNDGERQLLSTILAFFAASDGIVVENLVTRFCSEVQIAEARCFYGYQIMMENIHSEMYALLIQELVSDASEQERLFTALSTMPTVKAKAEWCMRWITSPTSDFGTRLTAFAIMEGVFFSSSFAAIFWFRSRGLLPGLCTSNELIARDEGMHTGFACLLLQYLGRTPSWDVVRAMMTEAVTLEKDFFRAALPYALNGMNESLMGNYVEYVGDFLLGQLGFAGHFGKDNPFPFMETTVAGGRANFFERGVTEYIGAVV</sequence>
<accession>A0A5C2SMN2</accession>
<dbReference type="SUPFAM" id="SSF47240">
    <property type="entry name" value="Ferritin-like"/>
    <property type="match status" value="1"/>
</dbReference>
<proteinExistence type="inferred from homology"/>
<dbReference type="Proteomes" id="UP000313359">
    <property type="component" value="Unassembled WGS sequence"/>
</dbReference>
<name>A0A5C2SMN2_9APHY</name>
<evidence type="ECO:0000256" key="1">
    <source>
        <dbReference type="ARBA" id="ARBA00009303"/>
    </source>
</evidence>
<dbReference type="InterPro" id="IPR030475">
    <property type="entry name" value="RNR_small_AS"/>
</dbReference>
<dbReference type="EMBL" id="ML122254">
    <property type="protein sequence ID" value="RPD64417.1"/>
    <property type="molecule type" value="Genomic_DNA"/>
</dbReference>
<dbReference type="PANTHER" id="PTHR23409:SF18">
    <property type="entry name" value="RIBONUCLEOSIDE-DIPHOSPHATE REDUCTASE SUBUNIT M2"/>
    <property type="match status" value="1"/>
</dbReference>
<dbReference type="CDD" id="cd01049">
    <property type="entry name" value="RNRR2"/>
    <property type="match status" value="1"/>
</dbReference>
<dbReference type="GO" id="GO:0009263">
    <property type="term" value="P:deoxyribonucleotide biosynthetic process"/>
    <property type="evidence" value="ECO:0007669"/>
    <property type="project" value="InterPro"/>
</dbReference>
<dbReference type="PANTHER" id="PTHR23409">
    <property type="entry name" value="RIBONUCLEOSIDE-DIPHOSPHATE REDUCTASE SMALL CHAIN"/>
    <property type="match status" value="1"/>
</dbReference>
<dbReference type="PROSITE" id="PS00368">
    <property type="entry name" value="RIBORED_SMALL"/>
    <property type="match status" value="1"/>
</dbReference>
<dbReference type="OrthoDB" id="2727692at2759"/>
<dbReference type="STRING" id="1328759.A0A5C2SMN2"/>
<dbReference type="InterPro" id="IPR012348">
    <property type="entry name" value="RNR-like"/>
</dbReference>
<dbReference type="GO" id="GO:0016491">
    <property type="term" value="F:oxidoreductase activity"/>
    <property type="evidence" value="ECO:0007669"/>
    <property type="project" value="InterPro"/>
</dbReference>
<gene>
    <name evidence="2" type="ORF">L227DRAFT_496147</name>
</gene>
<organism evidence="2 3">
    <name type="scientific">Lentinus tigrinus ALCF2SS1-6</name>
    <dbReference type="NCBI Taxonomy" id="1328759"/>
    <lineage>
        <taxon>Eukaryota</taxon>
        <taxon>Fungi</taxon>
        <taxon>Dikarya</taxon>
        <taxon>Basidiomycota</taxon>
        <taxon>Agaricomycotina</taxon>
        <taxon>Agaricomycetes</taxon>
        <taxon>Polyporales</taxon>
        <taxon>Polyporaceae</taxon>
        <taxon>Lentinus</taxon>
    </lineage>
</organism>
<reference evidence="2" key="1">
    <citation type="journal article" date="2018" name="Genome Biol. Evol.">
        <title>Genomics and development of Lentinus tigrinus, a white-rot wood-decaying mushroom with dimorphic fruiting bodies.</title>
        <authorList>
            <person name="Wu B."/>
            <person name="Xu Z."/>
            <person name="Knudson A."/>
            <person name="Carlson A."/>
            <person name="Chen N."/>
            <person name="Kovaka S."/>
            <person name="LaButti K."/>
            <person name="Lipzen A."/>
            <person name="Pennachio C."/>
            <person name="Riley R."/>
            <person name="Schakwitz W."/>
            <person name="Umezawa K."/>
            <person name="Ohm R.A."/>
            <person name="Grigoriev I.V."/>
            <person name="Nagy L.G."/>
            <person name="Gibbons J."/>
            <person name="Hibbett D."/>
        </authorList>
    </citation>
    <scope>NUCLEOTIDE SEQUENCE [LARGE SCALE GENOMIC DNA]</scope>
    <source>
        <strain evidence="2">ALCF2SS1-6</strain>
    </source>
</reference>